<evidence type="ECO:0000313" key="1">
    <source>
        <dbReference type="EMBL" id="VDK57230.1"/>
    </source>
</evidence>
<reference evidence="1 2" key="2">
    <citation type="submission" date="2018-11" db="EMBL/GenBank/DDBJ databases">
        <authorList>
            <consortium name="Pathogen Informatics"/>
        </authorList>
    </citation>
    <scope>NUCLEOTIDE SEQUENCE [LARGE SCALE GENOMIC DNA]</scope>
</reference>
<dbReference type="AlphaFoldDB" id="A0A183DEG6"/>
<name>A0A183DEG6_9BILA</name>
<gene>
    <name evidence="1" type="ORF">GPUH_LOCUS7107</name>
</gene>
<evidence type="ECO:0000313" key="2">
    <source>
        <dbReference type="Proteomes" id="UP000271098"/>
    </source>
</evidence>
<proteinExistence type="predicted"/>
<dbReference type="Proteomes" id="UP000271098">
    <property type="component" value="Unassembled WGS sequence"/>
</dbReference>
<dbReference type="WBParaSite" id="GPUH_0000711601-mRNA-1">
    <property type="protein sequence ID" value="GPUH_0000711601-mRNA-1"/>
    <property type="gene ID" value="GPUH_0000711601"/>
</dbReference>
<accession>A0A183DEG6</accession>
<evidence type="ECO:0000313" key="3">
    <source>
        <dbReference type="WBParaSite" id="GPUH_0000711601-mRNA-1"/>
    </source>
</evidence>
<organism evidence="3">
    <name type="scientific">Gongylonema pulchrum</name>
    <dbReference type="NCBI Taxonomy" id="637853"/>
    <lineage>
        <taxon>Eukaryota</taxon>
        <taxon>Metazoa</taxon>
        <taxon>Ecdysozoa</taxon>
        <taxon>Nematoda</taxon>
        <taxon>Chromadorea</taxon>
        <taxon>Rhabditida</taxon>
        <taxon>Spirurina</taxon>
        <taxon>Spiruromorpha</taxon>
        <taxon>Spiruroidea</taxon>
        <taxon>Gongylonematidae</taxon>
        <taxon>Gongylonema</taxon>
    </lineage>
</organism>
<protein>
    <submittedName>
        <fullName evidence="3">FH2 domain-containing protein</fullName>
    </submittedName>
</protein>
<keyword evidence="2" id="KW-1185">Reference proteome</keyword>
<reference evidence="3" key="1">
    <citation type="submission" date="2016-06" db="UniProtKB">
        <authorList>
            <consortium name="WormBaseParasite"/>
        </authorList>
    </citation>
    <scope>IDENTIFICATION</scope>
</reference>
<sequence>MLIISVLVFKEMVISELAKLEETLLEKIRNVVCHPPALFKKRAPKFDSLLAAGVSRELMSVIKEFDDGLRSLLDCIKEYESIGKEESITQLREQFSVAVLEMLKR</sequence>
<dbReference type="EMBL" id="UYRT01017814">
    <property type="protein sequence ID" value="VDK57230.1"/>
    <property type="molecule type" value="Genomic_DNA"/>
</dbReference>